<dbReference type="InterPro" id="IPR016134">
    <property type="entry name" value="Dockerin_dom"/>
</dbReference>
<dbReference type="PROSITE" id="PS51257">
    <property type="entry name" value="PROKAR_LIPOPROTEIN"/>
    <property type="match status" value="1"/>
</dbReference>
<dbReference type="STRING" id="398512.Bccel_0926"/>
<sequence>MLNKKVKNYISYLVLLLIVLLSCKVCFSINNQYQSEATLKNHLVSNQIYSSSLADIFEKSVALSRGIQVDGKVSVPYMDCYTIMPEMDSNIVVRISQATPLSIYLYDENEELIKEETNSDRKVTLRFYGLKDKKYFLIILGLESGNCEYSVKFDYFSTEDDYGNTMENAYPIFINDEIKGSTNFNNDCDYFSFTPSSDGKYFIENLSFITDTSYTPHYYLVFNIYDSDGKMVYTSTDYHKYVYFDLIKNNTYYVLITNKNYSSYMDYSFSLKGPVIDDCGNSFETAKEIKPGEKLSGSLDYFFDSDYFKFVPSESGRYYLKNYKVDNGNDISKIPELGSIIELFDGNGNGLRNIYFGSENIIFDIIKDHECYIKISDGYELFNYSLDFEGPFEDDYGNFIETATEISLNKEVHGKVNYYDDLDYLSFTPSTSGKYYFKLDCNFNYYLTVRENNYSYETYEKINNNIMMFKLLADTKYYIIIGDYDTEEGGIYKLAISDKVENLLPETVIISGYVKPEFSNEKTYPSRTGFLVSLKDTDLFAYTDENGYFQLPNVPVSDQGYVIEVSKNGYLSRMIHNVIADRDILIAQPIEVWAGDIDSSRDGIINMLDVLVLAKTFNTIKNDPDFMESADINGDFVINILDVFLMAKHFNQTINCYPKYFRCYSISFPN</sequence>
<proteinExistence type="predicted"/>
<evidence type="ECO:0000313" key="3">
    <source>
        <dbReference type="Proteomes" id="UP000036923"/>
    </source>
</evidence>
<dbReference type="PROSITE" id="PS51766">
    <property type="entry name" value="DOCKERIN"/>
    <property type="match status" value="1"/>
</dbReference>
<dbReference type="EMBL" id="LGTC01000001">
    <property type="protein sequence ID" value="KNY25666.1"/>
    <property type="molecule type" value="Genomic_DNA"/>
</dbReference>
<dbReference type="RefSeq" id="WP_050753111.1">
    <property type="nucleotide sequence ID" value="NZ_LGTC01000001.1"/>
</dbReference>
<dbReference type="InterPro" id="IPR002105">
    <property type="entry name" value="Dockerin_1_rpt"/>
</dbReference>
<evidence type="ECO:0000259" key="1">
    <source>
        <dbReference type="PROSITE" id="PS51766"/>
    </source>
</evidence>
<dbReference type="Pfam" id="PF00404">
    <property type="entry name" value="Dockerin_1"/>
    <property type="match status" value="1"/>
</dbReference>
<keyword evidence="3" id="KW-1185">Reference proteome</keyword>
<evidence type="ECO:0000313" key="2">
    <source>
        <dbReference type="EMBL" id="KNY25666.1"/>
    </source>
</evidence>
<dbReference type="SUPFAM" id="SSF49464">
    <property type="entry name" value="Carboxypeptidase regulatory domain-like"/>
    <property type="match status" value="1"/>
</dbReference>
<dbReference type="Proteomes" id="UP000036923">
    <property type="component" value="Unassembled WGS sequence"/>
</dbReference>
<gene>
    <name evidence="2" type="ORF">Bccel_0926</name>
</gene>
<comment type="caution">
    <text evidence="2">The sequence shown here is derived from an EMBL/GenBank/DDBJ whole genome shotgun (WGS) entry which is preliminary data.</text>
</comment>
<dbReference type="GO" id="GO:0004553">
    <property type="term" value="F:hydrolase activity, hydrolyzing O-glycosyl compounds"/>
    <property type="evidence" value="ECO:0007669"/>
    <property type="project" value="InterPro"/>
</dbReference>
<name>A0A0L6JII3_9FIRM</name>
<reference evidence="3" key="1">
    <citation type="submission" date="2015-07" db="EMBL/GenBank/DDBJ databases">
        <title>Near-Complete Genome Sequence of the Cellulolytic Bacterium Bacteroides (Pseudobacteroides) cellulosolvens ATCC 35603.</title>
        <authorList>
            <person name="Dassa B."/>
            <person name="Utturkar S.M."/>
            <person name="Klingeman D.M."/>
            <person name="Hurt R.A."/>
            <person name="Keller M."/>
            <person name="Xu J."/>
            <person name="Reddy Y.H.K."/>
            <person name="Borovok I."/>
            <person name="Grinberg I.R."/>
            <person name="Lamed R."/>
            <person name="Zhivin O."/>
            <person name="Bayer E.A."/>
            <person name="Brown S.D."/>
        </authorList>
    </citation>
    <scope>NUCLEOTIDE SEQUENCE [LARGE SCALE GENOMIC DNA]</scope>
    <source>
        <strain evidence="3">DSM 2933</strain>
    </source>
</reference>
<dbReference type="Gene3D" id="2.60.40.4130">
    <property type="match status" value="1"/>
</dbReference>
<dbReference type="SUPFAM" id="SSF63446">
    <property type="entry name" value="Type I dockerin domain"/>
    <property type="match status" value="1"/>
</dbReference>
<dbReference type="AlphaFoldDB" id="A0A0L6JII3"/>
<dbReference type="GO" id="GO:0000272">
    <property type="term" value="P:polysaccharide catabolic process"/>
    <property type="evidence" value="ECO:0007669"/>
    <property type="project" value="InterPro"/>
</dbReference>
<organism evidence="2 3">
    <name type="scientific">Pseudobacteroides cellulosolvens ATCC 35603 = DSM 2933</name>
    <dbReference type="NCBI Taxonomy" id="398512"/>
    <lineage>
        <taxon>Bacteria</taxon>
        <taxon>Bacillati</taxon>
        <taxon>Bacillota</taxon>
        <taxon>Clostridia</taxon>
        <taxon>Eubacteriales</taxon>
        <taxon>Oscillospiraceae</taxon>
        <taxon>Pseudobacteroides</taxon>
    </lineage>
</organism>
<dbReference type="InterPro" id="IPR036439">
    <property type="entry name" value="Dockerin_dom_sf"/>
</dbReference>
<dbReference type="InterPro" id="IPR008969">
    <property type="entry name" value="CarboxyPept-like_regulatory"/>
</dbReference>
<protein>
    <recommendedName>
        <fullName evidence="1">Dockerin domain-containing protein</fullName>
    </recommendedName>
</protein>
<accession>A0A0L6JII3</accession>
<feature type="domain" description="Dockerin" evidence="1">
    <location>
        <begin position="590"/>
        <end position="659"/>
    </location>
</feature>
<dbReference type="Gene3D" id="2.60.120.380">
    <property type="match status" value="4"/>
</dbReference>